<reference evidence="2" key="2">
    <citation type="submission" date="2021-04" db="EMBL/GenBank/DDBJ databases">
        <authorList>
            <person name="Gilroy R."/>
        </authorList>
    </citation>
    <scope>NUCLEOTIDE SEQUENCE</scope>
    <source>
        <strain evidence="2">5134</strain>
    </source>
</reference>
<evidence type="ECO:0000313" key="3">
    <source>
        <dbReference type="Proteomes" id="UP000886844"/>
    </source>
</evidence>
<proteinExistence type="predicted"/>
<keyword evidence="2" id="KW-0378">Hydrolase</keyword>
<dbReference type="EMBL" id="DXDA01000001">
    <property type="protein sequence ID" value="HIY67806.1"/>
    <property type="molecule type" value="Genomic_DNA"/>
</dbReference>
<protein>
    <submittedName>
        <fullName evidence="2">Glycoside hydrolase</fullName>
    </submittedName>
</protein>
<organism evidence="2 3">
    <name type="scientific">Candidatus Alistipes intestinigallinarum</name>
    <dbReference type="NCBI Taxonomy" id="2838440"/>
    <lineage>
        <taxon>Bacteria</taxon>
        <taxon>Pseudomonadati</taxon>
        <taxon>Bacteroidota</taxon>
        <taxon>Bacteroidia</taxon>
        <taxon>Bacteroidales</taxon>
        <taxon>Rikenellaceae</taxon>
        <taxon>Alistipes</taxon>
    </lineage>
</organism>
<comment type="caution">
    <text evidence="2">The sequence shown here is derived from an EMBL/GenBank/DDBJ whole genome shotgun (WGS) entry which is preliminary data.</text>
</comment>
<dbReference type="InterPro" id="IPR036278">
    <property type="entry name" value="Sialidase_sf"/>
</dbReference>
<sequence length="545" mass="62375">MDRIRKWRYLLWVLVTVWPLLLAAAPSRTPVVEVRGRLIDIRKADRWSEAYPQYKKHRFGNSLPERLVGMKYAVSLKEFAGPSAVRSSKPCDLLLALHGTVPDTTLWHPTGETFNINRNQYRLYKGRYTTPGEWMELPVTRRGKSSSMLFCRKLRVAETVPVPGTVITKVPVLRKTHITNPNILILPDGSYLAACSGISSQRAIGLYRSTDRGESWSEWSKVDYPVNFYTLFRHRDALYLMGTHSPRGMIVICRSEDDGRTWELPDEESGRGILLEGRYHSAPVPVVEHKGRLWRAMETNFPDERRQAFVLSAKVSDDLMKASSWKISRFLKSSAEWIADGGEGGFRQWIEGNIVVAPDGNLVNVLRVDEHKWGRSAAVVHVDDERKLRFDPEKDIIEMPGGGKKFTIRYDSLSHRYWALSSIVLDEFRGMRHGGIYASGIHCGLIRNTLALISSEDLYHWQVERIVLASDNPFFDGFQYVDWQFDGEDLVSVIRLAMEEPRGLPNRQHDANFLVFKRVERFREPGTPDTIRTLHKPVAGQPDSE</sequence>
<dbReference type="Gene3D" id="2.120.10.10">
    <property type="match status" value="1"/>
</dbReference>
<name>A0A9D1YYT2_9BACT</name>
<gene>
    <name evidence="2" type="ORF">H9828_00130</name>
</gene>
<reference evidence="2" key="1">
    <citation type="journal article" date="2021" name="PeerJ">
        <title>Extensive microbial diversity within the chicken gut microbiome revealed by metagenomics and culture.</title>
        <authorList>
            <person name="Gilroy R."/>
            <person name="Ravi A."/>
            <person name="Getino M."/>
            <person name="Pursley I."/>
            <person name="Horton D.L."/>
            <person name="Alikhan N.F."/>
            <person name="Baker D."/>
            <person name="Gharbi K."/>
            <person name="Hall N."/>
            <person name="Watson M."/>
            <person name="Adriaenssens E.M."/>
            <person name="Foster-Nyarko E."/>
            <person name="Jarju S."/>
            <person name="Secka A."/>
            <person name="Antonio M."/>
            <person name="Oren A."/>
            <person name="Chaudhuri R.R."/>
            <person name="La Ragione R."/>
            <person name="Hildebrand F."/>
            <person name="Pallen M.J."/>
        </authorList>
    </citation>
    <scope>NUCLEOTIDE SEQUENCE</scope>
    <source>
        <strain evidence="2">5134</strain>
    </source>
</reference>
<dbReference type="CDD" id="cd15482">
    <property type="entry name" value="Sialidase_non-viral"/>
    <property type="match status" value="1"/>
</dbReference>
<dbReference type="Proteomes" id="UP000886844">
    <property type="component" value="Unassembled WGS sequence"/>
</dbReference>
<evidence type="ECO:0000313" key="2">
    <source>
        <dbReference type="EMBL" id="HIY67806.1"/>
    </source>
</evidence>
<dbReference type="AlphaFoldDB" id="A0A9D1YYT2"/>
<dbReference type="GO" id="GO:0016787">
    <property type="term" value="F:hydrolase activity"/>
    <property type="evidence" value="ECO:0007669"/>
    <property type="project" value="UniProtKB-KW"/>
</dbReference>
<accession>A0A9D1YYT2</accession>
<evidence type="ECO:0000256" key="1">
    <source>
        <dbReference type="SAM" id="MobiDB-lite"/>
    </source>
</evidence>
<dbReference type="SUPFAM" id="SSF50939">
    <property type="entry name" value="Sialidases"/>
    <property type="match status" value="1"/>
</dbReference>
<feature type="region of interest" description="Disordered" evidence="1">
    <location>
        <begin position="526"/>
        <end position="545"/>
    </location>
</feature>